<dbReference type="PANTHER" id="PTHR23291">
    <property type="entry name" value="BAX INHIBITOR-RELATED"/>
    <property type="match status" value="1"/>
</dbReference>
<evidence type="ECO:0000256" key="1">
    <source>
        <dbReference type="ARBA" id="ARBA00004141"/>
    </source>
</evidence>
<keyword evidence="5 6" id="KW-0472">Membrane</keyword>
<keyword evidence="8" id="KW-1185">Reference proteome</keyword>
<name>A0ABZ0TZ48_9FIRM</name>
<dbReference type="EMBL" id="CP139957">
    <property type="protein sequence ID" value="WPX08739.1"/>
    <property type="molecule type" value="Genomic_DNA"/>
</dbReference>
<evidence type="ECO:0000256" key="5">
    <source>
        <dbReference type="ARBA" id="ARBA00023136"/>
    </source>
</evidence>
<feature type="transmembrane region" description="Helical" evidence="6">
    <location>
        <begin position="222"/>
        <end position="245"/>
    </location>
</feature>
<evidence type="ECO:0000256" key="6">
    <source>
        <dbReference type="RuleBase" id="RU004379"/>
    </source>
</evidence>
<accession>A0ABZ0TZ48</accession>
<feature type="transmembrane region" description="Helical" evidence="6">
    <location>
        <begin position="108"/>
        <end position="128"/>
    </location>
</feature>
<dbReference type="Proteomes" id="UP001322744">
    <property type="component" value="Chromosome"/>
</dbReference>
<dbReference type="RefSeq" id="WP_045173278.1">
    <property type="nucleotide sequence ID" value="NZ_CP139957.1"/>
</dbReference>
<dbReference type="PANTHER" id="PTHR23291:SF50">
    <property type="entry name" value="PROTEIN LIFEGUARD 4"/>
    <property type="match status" value="1"/>
</dbReference>
<feature type="transmembrane region" description="Helical" evidence="6">
    <location>
        <begin position="82"/>
        <end position="102"/>
    </location>
</feature>
<feature type="transmembrane region" description="Helical" evidence="6">
    <location>
        <begin position="54"/>
        <end position="70"/>
    </location>
</feature>
<comment type="subcellular location">
    <subcellularLocation>
        <location evidence="1">Membrane</location>
        <topology evidence="1">Multi-pass membrane protein</topology>
    </subcellularLocation>
</comment>
<feature type="transmembrane region" description="Helical" evidence="6">
    <location>
        <begin position="21"/>
        <end position="48"/>
    </location>
</feature>
<feature type="transmembrane region" description="Helical" evidence="6">
    <location>
        <begin position="162"/>
        <end position="180"/>
    </location>
</feature>
<gene>
    <name evidence="7" type="ORF">SOJ16_002648</name>
</gene>
<comment type="similarity">
    <text evidence="2 6">Belongs to the BI1 family.</text>
</comment>
<dbReference type="InterPro" id="IPR006214">
    <property type="entry name" value="Bax_inhibitor_1-related"/>
</dbReference>
<protein>
    <submittedName>
        <fullName evidence="7">Bax inhibitor-1/YccA family protein</fullName>
    </submittedName>
</protein>
<reference evidence="7 8" key="1">
    <citation type="submission" date="2023-12" db="EMBL/GenBank/DDBJ databases">
        <authorList>
            <person name="Manesh M.J.H."/>
            <person name="Bing R.G."/>
            <person name="Willard D.J."/>
            <person name="Kelly R.M."/>
        </authorList>
    </citation>
    <scope>NUCLEOTIDE SEQUENCE [LARGE SCALE GENOMIC DNA]</scope>
    <source>
        <strain evidence="7 8">DSM 8977</strain>
    </source>
</reference>
<dbReference type="Pfam" id="PF01027">
    <property type="entry name" value="Bax1-I"/>
    <property type="match status" value="1"/>
</dbReference>
<keyword evidence="4 6" id="KW-1133">Transmembrane helix</keyword>
<evidence type="ECO:0000256" key="4">
    <source>
        <dbReference type="ARBA" id="ARBA00022989"/>
    </source>
</evidence>
<organism evidence="7 8">
    <name type="scientific">Anaerocellum danielii</name>
    <dbReference type="NCBI Taxonomy" id="1387557"/>
    <lineage>
        <taxon>Bacteria</taxon>
        <taxon>Bacillati</taxon>
        <taxon>Bacillota</taxon>
        <taxon>Bacillota incertae sedis</taxon>
        <taxon>Caldicellulosiruptorales</taxon>
        <taxon>Caldicellulosiruptoraceae</taxon>
        <taxon>Anaerocellum</taxon>
    </lineage>
</organism>
<dbReference type="CDD" id="cd10432">
    <property type="entry name" value="BI-1-like_bacterial"/>
    <property type="match status" value="1"/>
</dbReference>
<evidence type="ECO:0000313" key="8">
    <source>
        <dbReference type="Proteomes" id="UP001322744"/>
    </source>
</evidence>
<keyword evidence="3 6" id="KW-0812">Transmembrane</keyword>
<sequence>MELALEQSRSKFMSKVMFHMSGGLFVTFILGYLMANVQAFLVIPALIFSSKLTMLIYFFILLFLVGRLSAKIWSMSLPAAYFWYYLYAALNATTFAIVFFVFDLKSIIYVFLVATIMFFSMGIIGVATNKDLTTFGSIFLMALIGLIVAILLNIFFIKSSQLDFITSIIGVIVFCGLTVYDMNKLKNIHLSLFNKIYKPENFMTEDGTVATIDIESGIIEKFAILGALTLYLDFINLFTFLLRILGKKK</sequence>
<evidence type="ECO:0000256" key="2">
    <source>
        <dbReference type="ARBA" id="ARBA00010350"/>
    </source>
</evidence>
<evidence type="ECO:0000256" key="3">
    <source>
        <dbReference type="ARBA" id="ARBA00022692"/>
    </source>
</evidence>
<proteinExistence type="inferred from homology"/>
<evidence type="ECO:0000313" key="7">
    <source>
        <dbReference type="EMBL" id="WPX08739.1"/>
    </source>
</evidence>
<feature type="transmembrane region" description="Helical" evidence="6">
    <location>
        <begin position="135"/>
        <end position="156"/>
    </location>
</feature>